<reference evidence="2 3" key="1">
    <citation type="submission" date="2024-01" db="EMBL/GenBank/DDBJ databases">
        <authorList>
            <person name="Waweru B."/>
        </authorList>
    </citation>
    <scope>NUCLEOTIDE SEQUENCE [LARGE SCALE GENOMIC DNA]</scope>
</reference>
<gene>
    <name evidence="2" type="ORF">DCAF_LOCUS7688</name>
</gene>
<keyword evidence="1" id="KW-0812">Transmembrane</keyword>
<organism evidence="2 3">
    <name type="scientific">Dovyalis caffra</name>
    <dbReference type="NCBI Taxonomy" id="77055"/>
    <lineage>
        <taxon>Eukaryota</taxon>
        <taxon>Viridiplantae</taxon>
        <taxon>Streptophyta</taxon>
        <taxon>Embryophyta</taxon>
        <taxon>Tracheophyta</taxon>
        <taxon>Spermatophyta</taxon>
        <taxon>Magnoliopsida</taxon>
        <taxon>eudicotyledons</taxon>
        <taxon>Gunneridae</taxon>
        <taxon>Pentapetalae</taxon>
        <taxon>rosids</taxon>
        <taxon>fabids</taxon>
        <taxon>Malpighiales</taxon>
        <taxon>Salicaceae</taxon>
        <taxon>Flacourtieae</taxon>
        <taxon>Dovyalis</taxon>
    </lineage>
</organism>
<proteinExistence type="predicted"/>
<feature type="transmembrane region" description="Helical" evidence="1">
    <location>
        <begin position="12"/>
        <end position="32"/>
    </location>
</feature>
<protein>
    <recommendedName>
        <fullName evidence="4">Antifreeze protein</fullName>
    </recommendedName>
</protein>
<keyword evidence="1" id="KW-0472">Membrane</keyword>
<keyword evidence="3" id="KW-1185">Reference proteome</keyword>
<evidence type="ECO:0000313" key="2">
    <source>
        <dbReference type="EMBL" id="CAK7329931.1"/>
    </source>
</evidence>
<sequence length="95" mass="10139">MITTRALREARAAAYISMVTIALDGVAALWSLQPAAMTITAAAPMSIPSVTLKLEPAECKNNPFGVKALTRAPARITQSHHVGGERRAGRRFNPV</sequence>
<evidence type="ECO:0008006" key="4">
    <source>
        <dbReference type="Google" id="ProtNLM"/>
    </source>
</evidence>
<dbReference type="Proteomes" id="UP001314170">
    <property type="component" value="Unassembled WGS sequence"/>
</dbReference>
<dbReference type="AlphaFoldDB" id="A0AAV1R7C0"/>
<name>A0AAV1R7C0_9ROSI</name>
<evidence type="ECO:0000256" key="1">
    <source>
        <dbReference type="SAM" id="Phobius"/>
    </source>
</evidence>
<accession>A0AAV1R7C0</accession>
<keyword evidence="1" id="KW-1133">Transmembrane helix</keyword>
<dbReference type="EMBL" id="CAWUPB010000913">
    <property type="protein sequence ID" value="CAK7329931.1"/>
    <property type="molecule type" value="Genomic_DNA"/>
</dbReference>
<comment type="caution">
    <text evidence="2">The sequence shown here is derived from an EMBL/GenBank/DDBJ whole genome shotgun (WGS) entry which is preliminary data.</text>
</comment>
<evidence type="ECO:0000313" key="3">
    <source>
        <dbReference type="Proteomes" id="UP001314170"/>
    </source>
</evidence>